<dbReference type="OrthoDB" id="5372118at2759"/>
<reference evidence="2 3" key="1">
    <citation type="submission" date="2016-03" db="EMBL/GenBank/DDBJ databases">
        <title>Comparative genomics of the ectomycorrhizal sister species Rhizopogon vinicolor and Rhizopogon vesiculosus (Basidiomycota: Boletales) reveals a divergence of the mating type B locus.</title>
        <authorList>
            <person name="Mujic A.B."/>
            <person name="Kuo A."/>
            <person name="Tritt A."/>
            <person name="Lipzen A."/>
            <person name="Chen C."/>
            <person name="Johnson J."/>
            <person name="Sharma A."/>
            <person name="Barry K."/>
            <person name="Grigoriev I.V."/>
            <person name="Spatafora J.W."/>
        </authorList>
    </citation>
    <scope>NUCLEOTIDE SEQUENCE [LARGE SCALE GENOMIC DNA]</scope>
    <source>
        <strain evidence="2 3">AM-OR11-056</strain>
    </source>
</reference>
<evidence type="ECO:0000259" key="1">
    <source>
        <dbReference type="PROSITE" id="PS51186"/>
    </source>
</evidence>
<comment type="caution">
    <text evidence="2">The sequence shown here is derived from an EMBL/GenBank/DDBJ whole genome shotgun (WGS) entry which is preliminary data.</text>
</comment>
<dbReference type="InterPro" id="IPR016181">
    <property type="entry name" value="Acyl_CoA_acyltransferase"/>
</dbReference>
<accession>A0A1J8QE67</accession>
<organism evidence="2 3">
    <name type="scientific">Rhizopogon vesiculosus</name>
    <dbReference type="NCBI Taxonomy" id="180088"/>
    <lineage>
        <taxon>Eukaryota</taxon>
        <taxon>Fungi</taxon>
        <taxon>Dikarya</taxon>
        <taxon>Basidiomycota</taxon>
        <taxon>Agaricomycotina</taxon>
        <taxon>Agaricomycetes</taxon>
        <taxon>Agaricomycetidae</taxon>
        <taxon>Boletales</taxon>
        <taxon>Suillineae</taxon>
        <taxon>Rhizopogonaceae</taxon>
        <taxon>Rhizopogon</taxon>
    </lineage>
</organism>
<protein>
    <recommendedName>
        <fullName evidence="1">N-acetyltransferase domain-containing protein</fullName>
    </recommendedName>
</protein>
<dbReference type="PROSITE" id="PS51186">
    <property type="entry name" value="GNAT"/>
    <property type="match status" value="1"/>
</dbReference>
<evidence type="ECO:0000313" key="2">
    <source>
        <dbReference type="EMBL" id="OJA18959.1"/>
    </source>
</evidence>
<dbReference type="Proteomes" id="UP000183567">
    <property type="component" value="Unassembled WGS sequence"/>
</dbReference>
<dbReference type="GO" id="GO:0016747">
    <property type="term" value="F:acyltransferase activity, transferring groups other than amino-acyl groups"/>
    <property type="evidence" value="ECO:0007669"/>
    <property type="project" value="InterPro"/>
</dbReference>
<sequence>MPALADHLVRQYLSASSLPKAVWTTLYSNEAAANIILPHAVKVLQAEEQSQPVGSQLWLVSFSPHIEFILSCTDGPLGTYPIFIFTPIPFNELAGKDLDTPMSSFCHALLATVGRQRVFSVFAVQPITEAFVRQWSSLANTTPVAQPYYDAIFTFCTKKMLMHCKRDAANQHATVHKASPDVAVDLRRASPKDMDRVAILCRDFAATSYPFILSPSRARQEAALLIKERNTWILEIRAEGKEPDIVSIAAATRRSKNVAAITKVFSKPTWRGLGCAEMLVRHVCEELLMDHEHVVLYVGKGNRAMNVYHRVGFYGLGTDQTFLNGVEPWLEVGFDPVHVSLGHW</sequence>
<gene>
    <name evidence="2" type="ORF">AZE42_06047</name>
</gene>
<dbReference type="Pfam" id="PF00583">
    <property type="entry name" value="Acetyltransf_1"/>
    <property type="match status" value="1"/>
</dbReference>
<feature type="domain" description="N-acetyltransferase" evidence="1">
    <location>
        <begin position="184"/>
        <end position="344"/>
    </location>
</feature>
<evidence type="ECO:0000313" key="3">
    <source>
        <dbReference type="Proteomes" id="UP000183567"/>
    </source>
</evidence>
<keyword evidence="3" id="KW-1185">Reference proteome</keyword>
<dbReference type="EMBL" id="LVVM01001215">
    <property type="protein sequence ID" value="OJA18959.1"/>
    <property type="molecule type" value="Genomic_DNA"/>
</dbReference>
<proteinExistence type="predicted"/>
<dbReference type="SUPFAM" id="SSF55729">
    <property type="entry name" value="Acyl-CoA N-acyltransferases (Nat)"/>
    <property type="match status" value="1"/>
</dbReference>
<dbReference type="Gene3D" id="3.40.630.30">
    <property type="match status" value="1"/>
</dbReference>
<name>A0A1J8QE67_9AGAM</name>
<dbReference type="InterPro" id="IPR000182">
    <property type="entry name" value="GNAT_dom"/>
</dbReference>
<dbReference type="AlphaFoldDB" id="A0A1J8QE67"/>